<dbReference type="RefSeq" id="WP_238301739.1">
    <property type="nucleotide sequence ID" value="NZ_BPQM01000026.1"/>
</dbReference>
<evidence type="ECO:0000313" key="1">
    <source>
        <dbReference type="EMBL" id="GJD78008.1"/>
    </source>
</evidence>
<protein>
    <recommendedName>
        <fullName evidence="3">Major capsid protein E</fullName>
    </recommendedName>
</protein>
<reference evidence="1" key="1">
    <citation type="journal article" date="2016" name="Front. Microbiol.">
        <title>Genome Sequence of the Piezophilic, Mesophilic Sulfate-Reducing Bacterium Desulfovibrio indicus J2T.</title>
        <authorList>
            <person name="Cao J."/>
            <person name="Maignien L."/>
            <person name="Shao Z."/>
            <person name="Alain K."/>
            <person name="Jebbar M."/>
        </authorList>
    </citation>
    <scope>NUCLEOTIDE SEQUENCE</scope>
    <source>
        <strain evidence="1">NBRC 103626</strain>
    </source>
</reference>
<keyword evidence="2" id="KW-1185">Reference proteome</keyword>
<gene>
    <name evidence="1" type="ORF">NBEOAGPD_1220</name>
</gene>
<organism evidence="1 2">
    <name type="scientific">Methylobacterium gregans</name>
    <dbReference type="NCBI Taxonomy" id="374424"/>
    <lineage>
        <taxon>Bacteria</taxon>
        <taxon>Pseudomonadati</taxon>
        <taxon>Pseudomonadota</taxon>
        <taxon>Alphaproteobacteria</taxon>
        <taxon>Hyphomicrobiales</taxon>
        <taxon>Methylobacteriaceae</taxon>
        <taxon>Methylobacterium</taxon>
    </lineage>
</organism>
<dbReference type="EMBL" id="BPQM01000026">
    <property type="protein sequence ID" value="GJD78008.1"/>
    <property type="molecule type" value="Genomic_DNA"/>
</dbReference>
<dbReference type="Pfam" id="PF03864">
    <property type="entry name" value="Phage_cap_E"/>
    <property type="match status" value="1"/>
</dbReference>
<sequence length="344" mass="38318">MSTILDIFRSPHFSARALTDAVNIVPNLYGRLGELNVFPVRPVPTTYVTIEFKNGVLNLLPTRERGSAGTQGVRGRRNKRVFDIPHIPHDDALLAKDLQNRIAFGSNDVLTPMQDAMTEKLSDMTSKHFITLEHLRISALKGQIVDADGTVIYDLFDEFGVSQKIVDFGLDDVNTDVGTKAAEVTGYMEDNLLGETMTGARALCAPDFFADFIKHPSVKDAYKFYTSQQEPMRNDVRKGFRFKNIVWEEYRGSATYLAGDGSTSTRKFIAPGSAQFYPEGTQQTFTTYIAPPDSVDEVNQAPKPGQLIYAKQERMRFDKGIEVHTESNPLPLCKRPALLVKGVA</sequence>
<evidence type="ECO:0008006" key="3">
    <source>
        <dbReference type="Google" id="ProtNLM"/>
    </source>
</evidence>
<reference evidence="1" key="2">
    <citation type="submission" date="2021-08" db="EMBL/GenBank/DDBJ databases">
        <authorList>
            <person name="Tani A."/>
            <person name="Ola A."/>
            <person name="Ogura Y."/>
            <person name="Katsura K."/>
            <person name="Hayashi T."/>
        </authorList>
    </citation>
    <scope>NUCLEOTIDE SEQUENCE</scope>
    <source>
        <strain evidence="1">NBRC 103626</strain>
    </source>
</reference>
<evidence type="ECO:0000313" key="2">
    <source>
        <dbReference type="Proteomes" id="UP001055108"/>
    </source>
</evidence>
<proteinExistence type="predicted"/>
<dbReference type="Proteomes" id="UP001055108">
    <property type="component" value="Unassembled WGS sequence"/>
</dbReference>
<name>A0AA37HLW1_9HYPH</name>
<dbReference type="InterPro" id="IPR005564">
    <property type="entry name" value="Major_capsid_GpE"/>
</dbReference>
<dbReference type="AlphaFoldDB" id="A0AA37HLW1"/>
<accession>A0AA37HLW1</accession>
<comment type="caution">
    <text evidence="1">The sequence shown here is derived from an EMBL/GenBank/DDBJ whole genome shotgun (WGS) entry which is preliminary data.</text>
</comment>